<dbReference type="PANTHER" id="PTHR31045:SF30">
    <property type="entry name" value="PLAC8 FAMILY PROTEIN"/>
    <property type="match status" value="1"/>
</dbReference>
<feature type="region of interest" description="Disordered" evidence="1">
    <location>
        <begin position="481"/>
        <end position="555"/>
    </location>
</feature>
<protein>
    <submittedName>
        <fullName evidence="3">Uncharacterized protein</fullName>
    </submittedName>
</protein>
<feature type="compositionally biased region" description="Polar residues" evidence="1">
    <location>
        <begin position="506"/>
        <end position="525"/>
    </location>
</feature>
<dbReference type="PANTHER" id="PTHR31045">
    <property type="entry name" value="PLAC8 FAMILY PROTEIN-RELATED"/>
    <property type="match status" value="1"/>
</dbReference>
<feature type="transmembrane region" description="Helical" evidence="2">
    <location>
        <begin position="124"/>
        <end position="146"/>
    </location>
</feature>
<feature type="transmembrane region" description="Helical" evidence="2">
    <location>
        <begin position="215"/>
        <end position="238"/>
    </location>
</feature>
<keyword evidence="2" id="KW-0812">Transmembrane</keyword>
<dbReference type="NCBIfam" id="TIGR01571">
    <property type="entry name" value="A_thal_Cys_rich"/>
    <property type="match status" value="1"/>
</dbReference>
<dbReference type="InterPro" id="IPR006461">
    <property type="entry name" value="PLAC_motif_containing"/>
</dbReference>
<reference evidence="3 4" key="1">
    <citation type="submission" date="2020-10" db="EMBL/GenBank/DDBJ databases">
        <title>Plant Genome Project.</title>
        <authorList>
            <person name="Zhang R.-G."/>
        </authorList>
    </citation>
    <scope>NUCLEOTIDE SEQUENCE [LARGE SCALE GENOMIC DNA]</scope>
    <source>
        <strain evidence="3">FAFU-HL-1</strain>
        <tissue evidence="3">Leaf</tissue>
    </source>
</reference>
<dbReference type="AlphaFoldDB" id="A0A835MUB3"/>
<gene>
    <name evidence="3" type="ORF">SADUNF_Sadunf08G0060200</name>
</gene>
<dbReference type="SUPFAM" id="SSF54427">
    <property type="entry name" value="NTF2-like"/>
    <property type="match status" value="1"/>
</dbReference>
<proteinExistence type="predicted"/>
<dbReference type="Pfam" id="PF11204">
    <property type="entry name" value="DUF2985"/>
    <property type="match status" value="1"/>
</dbReference>
<dbReference type="GO" id="GO:0009975">
    <property type="term" value="F:cyclase activity"/>
    <property type="evidence" value="ECO:0007669"/>
    <property type="project" value="TreeGrafter"/>
</dbReference>
<evidence type="ECO:0000256" key="2">
    <source>
        <dbReference type="SAM" id="Phobius"/>
    </source>
</evidence>
<dbReference type="InterPro" id="IPR032710">
    <property type="entry name" value="NTF2-like_dom_sf"/>
</dbReference>
<feature type="transmembrane region" description="Helical" evidence="2">
    <location>
        <begin position="396"/>
        <end position="415"/>
    </location>
</feature>
<comment type="caution">
    <text evidence="3">The sequence shown here is derived from an EMBL/GenBank/DDBJ whole genome shotgun (WGS) entry which is preliminary data.</text>
</comment>
<organism evidence="3 4">
    <name type="scientific">Salix dunnii</name>
    <dbReference type="NCBI Taxonomy" id="1413687"/>
    <lineage>
        <taxon>Eukaryota</taxon>
        <taxon>Viridiplantae</taxon>
        <taxon>Streptophyta</taxon>
        <taxon>Embryophyta</taxon>
        <taxon>Tracheophyta</taxon>
        <taxon>Spermatophyta</taxon>
        <taxon>Magnoliopsida</taxon>
        <taxon>eudicotyledons</taxon>
        <taxon>Gunneridae</taxon>
        <taxon>Pentapetalae</taxon>
        <taxon>rosids</taxon>
        <taxon>fabids</taxon>
        <taxon>Malpighiales</taxon>
        <taxon>Salicaceae</taxon>
        <taxon>Saliceae</taxon>
        <taxon>Salix</taxon>
    </lineage>
</organism>
<feature type="transmembrane region" description="Helical" evidence="2">
    <location>
        <begin position="333"/>
        <end position="353"/>
    </location>
</feature>
<evidence type="ECO:0000313" key="4">
    <source>
        <dbReference type="Proteomes" id="UP000657918"/>
    </source>
</evidence>
<evidence type="ECO:0000256" key="1">
    <source>
        <dbReference type="SAM" id="MobiDB-lite"/>
    </source>
</evidence>
<sequence>MTSVNYGNPKDEIEECNGATAQGQIPLHISVSRRILLSNENPQKKTQDSLPSLSNRMTFLKFGSASAKFRQLAQEKDEFSRSVTSSSSHGLRERINGVFERKIDWTLLKKMGKEWIQNPMNMALFVWIMCVAISGAILFLVMTGMLDHALPKKSQRDVWFEVNNQILNALFTLMCLYQHPKRFYDLVLLCRWNPKDISRLRKIYCKNGTYKPHEWAHMMVVVALLHLNCFAQYALCGLNLGYRRSQRPAIGVAICISVAIAAPAAAGVYSILSPLGKDYDSEIDEEAQGQITADERPEKLRPGSLAKRYSFAIRDEQGFLETRPQWSGGILDFWDDISIAYLSLFCSFCVFGWNMERFGLGNMYVHILTFLLFCLAPFWIFNMAAVNIDNETAREALGITGIILCAFGLLYGGFWRIQMRKRFNLPAYTFCFGEPAVSDCTLWLCCCWCSLAQEVRTGNSYDIVEDKLCHKQMDCSNQMLNSPSPCRDGSNPSSPLGNNSSPSKFMISNSPTPSTVSKGYNTPSRQLPMVKEESSREAKDETMTPPAPSLIERETNSAGKEHAFVRFTIGMRKWKKVSAPSLTVRVKVFDTSVSRMGYDRGQDSKLSIYVPVMGHAKEYYEPVMPLESRRTGLGLHNSAEYSALQIYDRIYDVLCPAHSQKVIAVGLALCLMTLWRTLAREGFTNGTVWLEIDTNVIPGTFNAFQELANSQEILAEITEPKPPTSSKKNQEVVLAFYEALKSRDVDTVHKILARDLEWWFHGPPSHQFLMRLLTGEQKDSDVPFEFSPISITPFGNVVVAEGFDTSRPISWVHAWTVTDGIITQVREYFNTSLTVTRLGNQSQPSDFKSKSSSTTEITPVHCPPVWESSLSDQIGKSVPGLVLAI</sequence>
<keyword evidence="4" id="KW-1185">Reference proteome</keyword>
<dbReference type="Gene3D" id="3.10.450.50">
    <property type="match status" value="1"/>
</dbReference>
<feature type="compositionally biased region" description="Low complexity" evidence="1">
    <location>
        <begin position="489"/>
        <end position="503"/>
    </location>
</feature>
<dbReference type="EMBL" id="JADGMS010000008">
    <property type="protein sequence ID" value="KAF9676984.1"/>
    <property type="molecule type" value="Genomic_DNA"/>
</dbReference>
<evidence type="ECO:0000313" key="3">
    <source>
        <dbReference type="EMBL" id="KAF9676984.1"/>
    </source>
</evidence>
<dbReference type="Pfam" id="PF07107">
    <property type="entry name" value="WI12"/>
    <property type="match status" value="1"/>
</dbReference>
<feature type="transmembrane region" description="Helical" evidence="2">
    <location>
        <begin position="250"/>
        <end position="272"/>
    </location>
</feature>
<feature type="transmembrane region" description="Helical" evidence="2">
    <location>
        <begin position="365"/>
        <end position="384"/>
    </location>
</feature>
<dbReference type="InterPro" id="IPR021369">
    <property type="entry name" value="DUF2985"/>
</dbReference>
<dbReference type="InterPro" id="IPR009798">
    <property type="entry name" value="Wun1-like"/>
</dbReference>
<accession>A0A835MUB3</accession>
<name>A0A835MUB3_9ROSI</name>
<keyword evidence="2" id="KW-0472">Membrane</keyword>
<dbReference type="OrthoDB" id="6407410at2759"/>
<dbReference type="GO" id="GO:0051762">
    <property type="term" value="P:sesquiterpene biosynthetic process"/>
    <property type="evidence" value="ECO:0007669"/>
    <property type="project" value="TreeGrafter"/>
</dbReference>
<dbReference type="Pfam" id="PF04749">
    <property type="entry name" value="PLAC8"/>
    <property type="match status" value="1"/>
</dbReference>
<keyword evidence="2" id="KW-1133">Transmembrane helix</keyword>
<feature type="compositionally biased region" description="Basic and acidic residues" evidence="1">
    <location>
        <begin position="530"/>
        <end position="542"/>
    </location>
</feature>
<dbReference type="Proteomes" id="UP000657918">
    <property type="component" value="Chromosome 8"/>
</dbReference>